<dbReference type="Proteomes" id="UP001642464">
    <property type="component" value="Unassembled WGS sequence"/>
</dbReference>
<keyword evidence="4" id="KW-1185">Reference proteome</keyword>
<name>A0ABP0SS26_9DINO</name>
<accession>A0ABP0SS26</accession>
<dbReference type="Pfam" id="PF04989">
    <property type="entry name" value="RMNT_CmcI"/>
    <property type="match status" value="2"/>
</dbReference>
<evidence type="ECO:0000313" key="3">
    <source>
        <dbReference type="EMBL" id="CAK9115040.1"/>
    </source>
</evidence>
<dbReference type="InterPro" id="IPR007072">
    <property type="entry name" value="RNMT_CmcI"/>
</dbReference>
<comment type="caution">
    <text evidence="3">The sequence shown here is derived from an EMBL/GenBank/DDBJ whole genome shotgun (WGS) entry which is preliminary data.</text>
</comment>
<keyword evidence="1" id="KW-0489">Methyltransferase</keyword>
<reference evidence="3 4" key="1">
    <citation type="submission" date="2024-02" db="EMBL/GenBank/DDBJ databases">
        <authorList>
            <person name="Chen Y."/>
            <person name="Shah S."/>
            <person name="Dougan E. K."/>
            <person name="Thang M."/>
            <person name="Chan C."/>
        </authorList>
    </citation>
    <scope>NUCLEOTIDE SEQUENCE [LARGE SCALE GENOMIC DNA]</scope>
</reference>
<dbReference type="PANTHER" id="PTHR40048:SF1">
    <property type="entry name" value="RHAMNOSYL O-METHYLTRANSFERASE"/>
    <property type="match status" value="1"/>
</dbReference>
<evidence type="ECO:0000313" key="4">
    <source>
        <dbReference type="Proteomes" id="UP001642464"/>
    </source>
</evidence>
<gene>
    <name evidence="3" type="ORF">SCF082_LOCUS53266</name>
</gene>
<dbReference type="InterPro" id="IPR029063">
    <property type="entry name" value="SAM-dependent_MTases_sf"/>
</dbReference>
<sequence>MALWLLALFLGADAVTFADLESVTLGPSLAESFKVSLVRPEGEPPNSGQKTLVQQSSLQLLSDDEIKTLEDYDAIFEKYSMFCNGRWLGVQVLQDSQDLMYLQHIVYMKKPDVIIETGTYKGGLTYFFATILDWIQREGGPSGQVVSVDRHHPDLVFAANWFCPPCADCLRSYQTPVWERKVRFIQGLADDQETFQEVIAHLHDLGSLTPLQDQDVPFRMNESQTIVVNLDANHEFQGLMKELIYYAPFVTLNSYLIVQDAKLDKIWGTAGPTAALNAFLQMSPEGEFVVENELKFHGYSQHIYLRRAQVTVPHSYFMQDVIYDNREIVTRAERYRLPAQAAMEAWDAVRLQQDTRFDATAARSTMLAASMCFLGPLDAKAREDWLARLSQVLDGSAAAASAVENLVPFSTPREAEEELAMRRSWRLLGLPESQLLSAALVKVSLNWPFLLDTGAGLWAPGQMGFMSLDPQLQGRRWLVAELARETNFLEVKAGSVRSDLVGSTAEMSINLWASRSTSCQTEPLEAAILSELSAGAWGHPEFGGDNKQAIAAGKSKIAYVQLICSSHFGAFAAIHVLGV</sequence>
<evidence type="ECO:0000256" key="2">
    <source>
        <dbReference type="ARBA" id="ARBA00022679"/>
    </source>
</evidence>
<dbReference type="PANTHER" id="PTHR40048">
    <property type="entry name" value="RHAMNOSYL O-METHYLTRANSFERASE"/>
    <property type="match status" value="1"/>
</dbReference>
<dbReference type="EMBL" id="CAXAMM010044528">
    <property type="protein sequence ID" value="CAK9115040.1"/>
    <property type="molecule type" value="Genomic_DNA"/>
</dbReference>
<evidence type="ECO:0000256" key="1">
    <source>
        <dbReference type="ARBA" id="ARBA00022603"/>
    </source>
</evidence>
<protein>
    <submittedName>
        <fullName evidence="3">Rhamnosyl O-methyltransferase</fullName>
    </submittedName>
</protein>
<keyword evidence="2" id="KW-0808">Transferase</keyword>
<dbReference type="SUPFAM" id="SSF53335">
    <property type="entry name" value="S-adenosyl-L-methionine-dependent methyltransferases"/>
    <property type="match status" value="1"/>
</dbReference>
<dbReference type="Gene3D" id="3.40.50.150">
    <property type="entry name" value="Vaccinia Virus protein VP39"/>
    <property type="match status" value="1"/>
</dbReference>
<proteinExistence type="predicted"/>
<organism evidence="3 4">
    <name type="scientific">Durusdinium trenchii</name>
    <dbReference type="NCBI Taxonomy" id="1381693"/>
    <lineage>
        <taxon>Eukaryota</taxon>
        <taxon>Sar</taxon>
        <taxon>Alveolata</taxon>
        <taxon>Dinophyceae</taxon>
        <taxon>Suessiales</taxon>
        <taxon>Symbiodiniaceae</taxon>
        <taxon>Durusdinium</taxon>
    </lineage>
</organism>